<name>A0A239GGB4_9ACTN</name>
<dbReference type="Proteomes" id="UP000198420">
    <property type="component" value="Unassembled WGS sequence"/>
</dbReference>
<dbReference type="AlphaFoldDB" id="A0A239GGB4"/>
<proteinExistence type="predicted"/>
<organism evidence="1 2">
    <name type="scientific">Actinomadura mexicana</name>
    <dbReference type="NCBI Taxonomy" id="134959"/>
    <lineage>
        <taxon>Bacteria</taxon>
        <taxon>Bacillati</taxon>
        <taxon>Actinomycetota</taxon>
        <taxon>Actinomycetes</taxon>
        <taxon>Streptosporangiales</taxon>
        <taxon>Thermomonosporaceae</taxon>
        <taxon>Actinomadura</taxon>
    </lineage>
</organism>
<gene>
    <name evidence="1" type="ORF">SAMN06265355_12471</name>
</gene>
<protein>
    <submittedName>
        <fullName evidence="1">Uncharacterized protein</fullName>
    </submittedName>
</protein>
<keyword evidence="2" id="KW-1185">Reference proteome</keyword>
<accession>A0A239GGB4</accession>
<evidence type="ECO:0000313" key="1">
    <source>
        <dbReference type="EMBL" id="SNS68237.1"/>
    </source>
</evidence>
<evidence type="ECO:0000313" key="2">
    <source>
        <dbReference type="Proteomes" id="UP000198420"/>
    </source>
</evidence>
<reference evidence="2" key="1">
    <citation type="submission" date="2017-06" db="EMBL/GenBank/DDBJ databases">
        <authorList>
            <person name="Varghese N."/>
            <person name="Submissions S."/>
        </authorList>
    </citation>
    <scope>NUCLEOTIDE SEQUENCE [LARGE SCALE GENOMIC DNA]</scope>
    <source>
        <strain evidence="2">DSM 44485</strain>
    </source>
</reference>
<sequence>MTQPTCTQCEGEDLEQGFIEDAGEASRGYARWILGPLEKGVFGGAKRMGRPRRQIDALRCRRCGHLELFARTPG</sequence>
<dbReference type="OrthoDB" id="7573292at2"/>
<dbReference type="RefSeq" id="WP_089316597.1">
    <property type="nucleotide sequence ID" value="NZ_FZNP01000024.1"/>
</dbReference>
<dbReference type="EMBL" id="FZNP01000024">
    <property type="protein sequence ID" value="SNS68237.1"/>
    <property type="molecule type" value="Genomic_DNA"/>
</dbReference>